<proteinExistence type="predicted"/>
<evidence type="ECO:0000313" key="3">
    <source>
        <dbReference type="Proteomes" id="UP000646426"/>
    </source>
</evidence>
<dbReference type="InterPro" id="IPR040508">
    <property type="entry name" value="AbiJ_NTD5"/>
</dbReference>
<protein>
    <recommendedName>
        <fullName evidence="1">AbiJ N-terminal domain-containing protein</fullName>
    </recommendedName>
</protein>
<organism evidence="2 3">
    <name type="scientific">Cognatilysobacter bugurensis</name>
    <dbReference type="NCBI Taxonomy" id="543356"/>
    <lineage>
        <taxon>Bacteria</taxon>
        <taxon>Pseudomonadati</taxon>
        <taxon>Pseudomonadota</taxon>
        <taxon>Gammaproteobacteria</taxon>
        <taxon>Lysobacterales</taxon>
        <taxon>Lysobacteraceae</taxon>
        <taxon>Cognatilysobacter</taxon>
    </lineage>
</organism>
<gene>
    <name evidence="2" type="ORF">GCM10007067_25480</name>
</gene>
<sequence length="264" mass="28739">MAVWRERPYLGGMNAPPRSLTNSLSSRTLLALTEAMEHTFDASAWARLGVELEMPQLADPDLRLQQSLRFGDDDYGYCVAQFVRHLDAERPADLRDLADRPEIKVWLDSNAPGAAQELGLGQALVTPLVESGPASKATEQALVDALQWLDAGEPVGCIHRIHDALRGYLLDVCARANLTVAGDATVTELYWLLTSDHPIFAAQTRQSPQVGHALASLAGAVTALNTVRHDAPIVDANQAAPGEAEAVLMAELVRTLFNYVRRRL</sequence>
<dbReference type="Pfam" id="PF18865">
    <property type="entry name" value="AbiJ_NTD5"/>
    <property type="match status" value="1"/>
</dbReference>
<name>A0A918T2Y8_9GAMM</name>
<evidence type="ECO:0000259" key="1">
    <source>
        <dbReference type="Pfam" id="PF18865"/>
    </source>
</evidence>
<dbReference type="AlphaFoldDB" id="A0A918T2Y8"/>
<accession>A0A918T2Y8</accession>
<reference evidence="2" key="1">
    <citation type="journal article" date="2014" name="Int. J. Syst. Evol. Microbiol.">
        <title>Complete genome sequence of Corynebacterium casei LMG S-19264T (=DSM 44701T), isolated from a smear-ripened cheese.</title>
        <authorList>
            <consortium name="US DOE Joint Genome Institute (JGI-PGF)"/>
            <person name="Walter F."/>
            <person name="Albersmeier A."/>
            <person name="Kalinowski J."/>
            <person name="Ruckert C."/>
        </authorList>
    </citation>
    <scope>NUCLEOTIDE SEQUENCE</scope>
    <source>
        <strain evidence="2">KCTC 23077</strain>
    </source>
</reference>
<dbReference type="Proteomes" id="UP000646426">
    <property type="component" value="Unassembled WGS sequence"/>
</dbReference>
<comment type="caution">
    <text evidence="2">The sequence shown here is derived from an EMBL/GenBank/DDBJ whole genome shotgun (WGS) entry which is preliminary data.</text>
</comment>
<keyword evidence="3" id="KW-1185">Reference proteome</keyword>
<evidence type="ECO:0000313" key="2">
    <source>
        <dbReference type="EMBL" id="GHA86335.1"/>
    </source>
</evidence>
<dbReference type="EMBL" id="BMYD01000004">
    <property type="protein sequence ID" value="GHA86335.1"/>
    <property type="molecule type" value="Genomic_DNA"/>
</dbReference>
<feature type="domain" description="AbiJ N-terminal" evidence="1">
    <location>
        <begin position="23"/>
        <end position="109"/>
    </location>
</feature>
<reference evidence="2" key="2">
    <citation type="submission" date="2020-09" db="EMBL/GenBank/DDBJ databases">
        <authorList>
            <person name="Sun Q."/>
            <person name="Kim S."/>
        </authorList>
    </citation>
    <scope>NUCLEOTIDE SEQUENCE</scope>
    <source>
        <strain evidence="2">KCTC 23077</strain>
    </source>
</reference>